<sequence>CLSSAHQEILKFVGHIFPADEVRPDPDKTKAVKEMEERTNVSELRSLLGMVNNLGRFIPGLADKDNCAQQKAFNQLLYDPNKELKLSADASSYGLGAVLFQKEGEKWRPVAYASPSLTETEQRWVQVEKQVLELTWRCERFKDFLIGRQFSLETDHKPLISLLGQQALTELPPRIQRF</sequence>
<reference evidence="8" key="2">
    <citation type="submission" date="2025-09" db="UniProtKB">
        <authorList>
            <consortium name="Ensembl"/>
        </authorList>
    </citation>
    <scope>IDENTIFICATION</scope>
</reference>
<dbReference type="CDD" id="cd09274">
    <property type="entry name" value="RNase_HI_RT_Ty3"/>
    <property type="match status" value="1"/>
</dbReference>
<dbReference type="Ensembl" id="ENSCVAT00000001484.1">
    <property type="protein sequence ID" value="ENSCVAP00000025499.1"/>
    <property type="gene ID" value="ENSCVAG00000010341.1"/>
</dbReference>
<dbReference type="Proteomes" id="UP000265020">
    <property type="component" value="Unassembled WGS sequence"/>
</dbReference>
<keyword evidence="9" id="KW-1185">Reference proteome</keyword>
<proteinExistence type="predicted"/>
<evidence type="ECO:0000259" key="7">
    <source>
        <dbReference type="Pfam" id="PF17917"/>
    </source>
</evidence>
<dbReference type="PANTHER" id="PTHR37984">
    <property type="entry name" value="PROTEIN CBG26694"/>
    <property type="match status" value="1"/>
</dbReference>
<evidence type="ECO:0000256" key="3">
    <source>
        <dbReference type="ARBA" id="ARBA00022722"/>
    </source>
</evidence>
<keyword evidence="6" id="KW-0695">RNA-directed DNA polymerase</keyword>
<dbReference type="Pfam" id="PF17917">
    <property type="entry name" value="RT_RNaseH"/>
    <property type="match status" value="1"/>
</dbReference>
<evidence type="ECO:0000313" key="9">
    <source>
        <dbReference type="Proteomes" id="UP000265020"/>
    </source>
</evidence>
<feature type="domain" description="Reverse transcriptase RNase H-like" evidence="7">
    <location>
        <begin position="79"/>
        <end position="177"/>
    </location>
</feature>
<dbReference type="GeneTree" id="ENSGT01140000282569"/>
<name>A0A3Q2E2F1_CYPVA</name>
<dbReference type="STRING" id="28743.ENSCVAP00000025499"/>
<organism evidence="8 9">
    <name type="scientific">Cyprinodon variegatus</name>
    <name type="common">Sheepshead minnow</name>
    <dbReference type="NCBI Taxonomy" id="28743"/>
    <lineage>
        <taxon>Eukaryota</taxon>
        <taxon>Metazoa</taxon>
        <taxon>Chordata</taxon>
        <taxon>Craniata</taxon>
        <taxon>Vertebrata</taxon>
        <taxon>Euteleostomi</taxon>
        <taxon>Actinopterygii</taxon>
        <taxon>Neopterygii</taxon>
        <taxon>Teleostei</taxon>
        <taxon>Neoteleostei</taxon>
        <taxon>Acanthomorphata</taxon>
        <taxon>Ovalentaria</taxon>
        <taxon>Atherinomorphae</taxon>
        <taxon>Cyprinodontiformes</taxon>
        <taxon>Cyprinodontidae</taxon>
        <taxon>Cyprinodon</taxon>
    </lineage>
</organism>
<evidence type="ECO:0000256" key="1">
    <source>
        <dbReference type="ARBA" id="ARBA00022679"/>
    </source>
</evidence>
<keyword evidence="1" id="KW-0808">Transferase</keyword>
<dbReference type="GO" id="GO:0003964">
    <property type="term" value="F:RNA-directed DNA polymerase activity"/>
    <property type="evidence" value="ECO:0007669"/>
    <property type="project" value="UniProtKB-KW"/>
</dbReference>
<dbReference type="PANTHER" id="PTHR37984:SF5">
    <property type="entry name" value="PROTEIN NYNRIN-LIKE"/>
    <property type="match status" value="1"/>
</dbReference>
<keyword evidence="5" id="KW-0378">Hydrolase</keyword>
<dbReference type="GO" id="GO:0016787">
    <property type="term" value="F:hydrolase activity"/>
    <property type="evidence" value="ECO:0007669"/>
    <property type="project" value="UniProtKB-KW"/>
</dbReference>
<dbReference type="InterPro" id="IPR043502">
    <property type="entry name" value="DNA/RNA_pol_sf"/>
</dbReference>
<evidence type="ECO:0000256" key="6">
    <source>
        <dbReference type="ARBA" id="ARBA00022918"/>
    </source>
</evidence>
<dbReference type="SUPFAM" id="SSF56672">
    <property type="entry name" value="DNA/RNA polymerases"/>
    <property type="match status" value="1"/>
</dbReference>
<evidence type="ECO:0000256" key="4">
    <source>
        <dbReference type="ARBA" id="ARBA00022759"/>
    </source>
</evidence>
<dbReference type="OMA" id="WMADSSE"/>
<protein>
    <recommendedName>
        <fullName evidence="7">Reverse transcriptase RNase H-like domain-containing protein</fullName>
    </recommendedName>
</protein>
<dbReference type="GO" id="GO:0004519">
    <property type="term" value="F:endonuclease activity"/>
    <property type="evidence" value="ECO:0007669"/>
    <property type="project" value="UniProtKB-KW"/>
</dbReference>
<dbReference type="FunFam" id="3.10.20.370:FF:000001">
    <property type="entry name" value="Retrovirus-related Pol polyprotein from transposon 17.6-like protein"/>
    <property type="match status" value="1"/>
</dbReference>
<evidence type="ECO:0000256" key="2">
    <source>
        <dbReference type="ARBA" id="ARBA00022695"/>
    </source>
</evidence>
<dbReference type="InterPro" id="IPR050951">
    <property type="entry name" value="Retrovirus_Pol_polyprotein"/>
</dbReference>
<keyword evidence="3" id="KW-0540">Nuclease</keyword>
<evidence type="ECO:0000313" key="8">
    <source>
        <dbReference type="Ensembl" id="ENSCVAP00000025499.1"/>
    </source>
</evidence>
<keyword evidence="2" id="KW-0548">Nucleotidyltransferase</keyword>
<accession>A0A3Q2E2F1</accession>
<dbReference type="Gene3D" id="3.10.20.370">
    <property type="match status" value="1"/>
</dbReference>
<keyword evidence="4" id="KW-0255">Endonuclease</keyword>
<dbReference type="InterPro" id="IPR041373">
    <property type="entry name" value="RT_RNaseH"/>
</dbReference>
<dbReference type="AlphaFoldDB" id="A0A3Q2E2F1"/>
<reference evidence="8" key="1">
    <citation type="submission" date="2025-08" db="UniProtKB">
        <authorList>
            <consortium name="Ensembl"/>
        </authorList>
    </citation>
    <scope>IDENTIFICATION</scope>
</reference>
<evidence type="ECO:0000256" key="5">
    <source>
        <dbReference type="ARBA" id="ARBA00022801"/>
    </source>
</evidence>